<reference evidence="4 5" key="1">
    <citation type="submission" date="2022-11" db="EMBL/GenBank/DDBJ databases">
        <title>Minimal conservation of predation-associated metabolite biosynthetic gene clusters underscores biosynthetic potential of Myxococcota including descriptions for ten novel species: Archangium lansinium sp. nov., Myxococcus landrumus sp. nov., Nannocystis bai.</title>
        <authorList>
            <person name="Ahearne A."/>
            <person name="Stevens C."/>
            <person name="Phillips K."/>
        </authorList>
    </citation>
    <scope>NUCLEOTIDE SEQUENCE [LARGE SCALE GENOMIC DNA]</scope>
    <source>
        <strain evidence="4 5">MIWBW</strain>
    </source>
</reference>
<protein>
    <submittedName>
        <fullName evidence="4">3-oxoacyl-ACP synthase</fullName>
    </submittedName>
</protein>
<dbReference type="InterPro" id="IPR016039">
    <property type="entry name" value="Thiolase-like"/>
</dbReference>
<dbReference type="Pfam" id="PF08541">
    <property type="entry name" value="ACP_syn_III_C"/>
    <property type="match status" value="1"/>
</dbReference>
<dbReference type="RefSeq" id="WP_267535072.1">
    <property type="nucleotide sequence ID" value="NZ_JAPNKA010000001.1"/>
</dbReference>
<accession>A0ABT4A3G8</accession>
<keyword evidence="1" id="KW-0808">Transferase</keyword>
<evidence type="ECO:0000256" key="2">
    <source>
        <dbReference type="ARBA" id="ARBA00023315"/>
    </source>
</evidence>
<gene>
    <name evidence="4" type="ORF">OV287_16950</name>
</gene>
<evidence type="ECO:0000259" key="3">
    <source>
        <dbReference type="Pfam" id="PF08541"/>
    </source>
</evidence>
<dbReference type="Proteomes" id="UP001207654">
    <property type="component" value="Unassembled WGS sequence"/>
</dbReference>
<dbReference type="InterPro" id="IPR013747">
    <property type="entry name" value="ACP_syn_III_C"/>
</dbReference>
<name>A0ABT4A3G8_9BACT</name>
<keyword evidence="5" id="KW-1185">Reference proteome</keyword>
<dbReference type="EMBL" id="JAPNKA010000001">
    <property type="protein sequence ID" value="MCY1076166.1"/>
    <property type="molecule type" value="Genomic_DNA"/>
</dbReference>
<sequence>MEAPPGGSGVLYSSAMTRPSIAFLGLGSALPERVRTSADPIFDRIREAARAQGLSEASLFYGNREHRCLAPGESLASLTAKAGRAALEDAGVRPEQVDRLYGYVSVSEYLSPNELYQVHREVGLGSHALVVPVQADFGNFVMGTVLAWEAMLAGHSERALVAVGAGWTRNVDYAQGHAFGIGDGAGAAVLGAGERLVLVDYAADTFSDEYGAMTMRPRSEAGFNTPVYGLEPSRGLQAFLHTGMEGPPRLVERLLRKHGLTGDDITLVSHQATRKLLDHWNEKIRPREYLHTLEDCGNMVIASIPVTLARYHRELRTKYLVLFGIGIGAHQVALLVRV</sequence>
<evidence type="ECO:0000313" key="4">
    <source>
        <dbReference type="EMBL" id="MCY1076166.1"/>
    </source>
</evidence>
<dbReference type="PANTHER" id="PTHR34069">
    <property type="entry name" value="3-OXOACYL-[ACYL-CARRIER-PROTEIN] SYNTHASE 3"/>
    <property type="match status" value="1"/>
</dbReference>
<feature type="domain" description="Beta-ketoacyl-[acyl-carrier-protein] synthase III C-terminal" evidence="3">
    <location>
        <begin position="255"/>
        <end position="337"/>
    </location>
</feature>
<comment type="caution">
    <text evidence="4">The sequence shown here is derived from an EMBL/GenBank/DDBJ whole genome shotgun (WGS) entry which is preliminary data.</text>
</comment>
<evidence type="ECO:0000256" key="1">
    <source>
        <dbReference type="ARBA" id="ARBA00022679"/>
    </source>
</evidence>
<keyword evidence="2" id="KW-0012">Acyltransferase</keyword>
<dbReference type="SUPFAM" id="SSF53901">
    <property type="entry name" value="Thiolase-like"/>
    <property type="match status" value="1"/>
</dbReference>
<dbReference type="PANTHER" id="PTHR34069:SF3">
    <property type="entry name" value="ACYL-COA:ACYL-COA ALKYLTRANSFERASE"/>
    <property type="match status" value="1"/>
</dbReference>
<organism evidence="4 5">
    <name type="scientific">Archangium lansingense</name>
    <dbReference type="NCBI Taxonomy" id="2995310"/>
    <lineage>
        <taxon>Bacteria</taxon>
        <taxon>Pseudomonadati</taxon>
        <taxon>Myxococcota</taxon>
        <taxon>Myxococcia</taxon>
        <taxon>Myxococcales</taxon>
        <taxon>Cystobacterineae</taxon>
        <taxon>Archangiaceae</taxon>
        <taxon>Archangium</taxon>
    </lineage>
</organism>
<dbReference type="Gene3D" id="3.40.47.10">
    <property type="match status" value="2"/>
</dbReference>
<proteinExistence type="predicted"/>
<evidence type="ECO:0000313" key="5">
    <source>
        <dbReference type="Proteomes" id="UP001207654"/>
    </source>
</evidence>